<protein>
    <recommendedName>
        <fullName evidence="1">Reverse transcriptase Ty1/copia-type domain-containing protein</fullName>
    </recommendedName>
</protein>
<dbReference type="PANTHER" id="PTHR11439">
    <property type="entry name" value="GAG-POL-RELATED RETROTRANSPOSON"/>
    <property type="match status" value="1"/>
</dbReference>
<dbReference type="OrthoDB" id="414945at2759"/>
<dbReference type="Proteomes" id="UP000325577">
    <property type="component" value="Linkage Group LG3"/>
</dbReference>
<keyword evidence="3" id="KW-1185">Reference proteome</keyword>
<dbReference type="InterPro" id="IPR043502">
    <property type="entry name" value="DNA/RNA_pol_sf"/>
</dbReference>
<dbReference type="AlphaFoldDB" id="A0A5J5A6Y6"/>
<feature type="domain" description="Reverse transcriptase Ty1/copia-type" evidence="1">
    <location>
        <begin position="121"/>
        <end position="204"/>
    </location>
</feature>
<evidence type="ECO:0000313" key="3">
    <source>
        <dbReference type="Proteomes" id="UP000325577"/>
    </source>
</evidence>
<dbReference type="InterPro" id="IPR013103">
    <property type="entry name" value="RVT_2"/>
</dbReference>
<reference evidence="2 3" key="1">
    <citation type="submission" date="2019-09" db="EMBL/GenBank/DDBJ databases">
        <title>A chromosome-level genome assembly of the Chinese tupelo Nyssa sinensis.</title>
        <authorList>
            <person name="Yang X."/>
            <person name="Kang M."/>
            <person name="Yang Y."/>
            <person name="Xiong H."/>
            <person name="Wang M."/>
            <person name="Zhang Z."/>
            <person name="Wang Z."/>
            <person name="Wu H."/>
            <person name="Ma T."/>
            <person name="Liu J."/>
            <person name="Xi Z."/>
        </authorList>
    </citation>
    <scope>NUCLEOTIDE SEQUENCE [LARGE SCALE GENOMIC DNA]</scope>
    <source>
        <strain evidence="2">J267</strain>
        <tissue evidence="2">Leaf</tissue>
    </source>
</reference>
<accession>A0A5J5A6Y6</accession>
<name>A0A5J5A6Y6_9ASTE</name>
<evidence type="ECO:0000259" key="1">
    <source>
        <dbReference type="Pfam" id="PF07727"/>
    </source>
</evidence>
<dbReference type="SUPFAM" id="SSF56672">
    <property type="entry name" value="DNA/RNA polymerases"/>
    <property type="match status" value="1"/>
</dbReference>
<dbReference type="Pfam" id="PF14223">
    <property type="entry name" value="Retrotran_gag_2"/>
    <property type="match status" value="1"/>
</dbReference>
<evidence type="ECO:0000313" key="2">
    <source>
        <dbReference type="EMBL" id="KAA8525964.1"/>
    </source>
</evidence>
<gene>
    <name evidence="2" type="ORF">F0562_007936</name>
</gene>
<dbReference type="PANTHER" id="PTHR11439:SF489">
    <property type="entry name" value="RNA-DIRECTED DNA POLYMERASE"/>
    <property type="match status" value="1"/>
</dbReference>
<dbReference type="EMBL" id="CM018046">
    <property type="protein sequence ID" value="KAA8525964.1"/>
    <property type="molecule type" value="Genomic_DNA"/>
</dbReference>
<proteinExistence type="predicted"/>
<sequence>MQTIKSGVDDLALLGAPLDEEEITDKILDGLSDDYKELVRAVQAQDTFITFEELHEKLLNFEVSLQSVVPEQHHFPATAHPTSKSNKNWRSFNPQHNTNTNWRMKIQFLDGLINVVLGSRGHIIYLLVYVDDLIITGNNPQLVDSFVITLAHRFSIKDLGQLSYFLGVEVIPNQHGILLSQRRYILDILARTKMTEAKPVLTPIPTSRPLMLTSGTPLTNPTEYRTIVGSLQYLLITRPDLAFIVNKLSQYMHKPTTNHWTFVKRLLRYLCGTVNEGL</sequence>
<dbReference type="Pfam" id="PF07727">
    <property type="entry name" value="RVT_2"/>
    <property type="match status" value="1"/>
</dbReference>
<organism evidence="2 3">
    <name type="scientific">Nyssa sinensis</name>
    <dbReference type="NCBI Taxonomy" id="561372"/>
    <lineage>
        <taxon>Eukaryota</taxon>
        <taxon>Viridiplantae</taxon>
        <taxon>Streptophyta</taxon>
        <taxon>Embryophyta</taxon>
        <taxon>Tracheophyta</taxon>
        <taxon>Spermatophyta</taxon>
        <taxon>Magnoliopsida</taxon>
        <taxon>eudicotyledons</taxon>
        <taxon>Gunneridae</taxon>
        <taxon>Pentapetalae</taxon>
        <taxon>asterids</taxon>
        <taxon>Cornales</taxon>
        <taxon>Nyssaceae</taxon>
        <taxon>Nyssa</taxon>
    </lineage>
</organism>